<keyword evidence="11" id="KW-1185">Reference proteome</keyword>
<dbReference type="InterPro" id="IPR050250">
    <property type="entry name" value="Macrolide_Exporter_MacB"/>
</dbReference>
<evidence type="ECO:0000259" key="9">
    <source>
        <dbReference type="Pfam" id="PF12704"/>
    </source>
</evidence>
<name>A0ABW8SR10_9CLOT</name>
<dbReference type="Proteomes" id="UP001623660">
    <property type="component" value="Unassembled WGS sequence"/>
</dbReference>
<evidence type="ECO:0000256" key="3">
    <source>
        <dbReference type="ARBA" id="ARBA00022692"/>
    </source>
</evidence>
<feature type="transmembrane region" description="Helical" evidence="7">
    <location>
        <begin position="297"/>
        <end position="318"/>
    </location>
</feature>
<dbReference type="Pfam" id="PF02687">
    <property type="entry name" value="FtsX"/>
    <property type="match status" value="2"/>
</dbReference>
<dbReference type="InterPro" id="IPR003838">
    <property type="entry name" value="ABC3_permease_C"/>
</dbReference>
<feature type="domain" description="MacB-like periplasmic core" evidence="9">
    <location>
        <begin position="19"/>
        <end position="175"/>
    </location>
</feature>
<feature type="transmembrane region" description="Helical" evidence="7">
    <location>
        <begin position="715"/>
        <end position="744"/>
    </location>
</feature>
<evidence type="ECO:0000256" key="6">
    <source>
        <dbReference type="ARBA" id="ARBA00038076"/>
    </source>
</evidence>
<evidence type="ECO:0000256" key="5">
    <source>
        <dbReference type="ARBA" id="ARBA00023136"/>
    </source>
</evidence>
<reference evidence="10 11" key="1">
    <citation type="submission" date="2024-11" db="EMBL/GenBank/DDBJ databases">
        <authorList>
            <person name="Heng Y.C."/>
            <person name="Lim A.C.H."/>
            <person name="Lee J.K.Y."/>
            <person name="Kittelmann S."/>
        </authorList>
    </citation>
    <scope>NUCLEOTIDE SEQUENCE [LARGE SCALE GENOMIC DNA]</scope>
    <source>
        <strain evidence="10 11">WILCCON 0269</strain>
    </source>
</reference>
<gene>
    <name evidence="10" type="ORF">ACJDU8_18820</name>
</gene>
<dbReference type="InterPro" id="IPR025857">
    <property type="entry name" value="MacB_PCD"/>
</dbReference>
<sequence length="846" mass="95267">MKSYKEITDKYLKHNKKRTMLTILGIILSVALITSVGLFIKSLQNSFIESTIKSEGGFHVKISNISNKDYNELKNNTKIHSIGIQENWLECDVNGGKKIEIDKFDKNSLELLPDYYKAIKGRLPQKEGEIALENWIFKYMDSSPKIGDTIKLKTVYGQIKNFKITGVISNQIQTQYSSVALGMTYSNEFNIEKSTIYITIYKSGGIRNTVDELSNKFKGKYISNKHLLDYSGEGSNDLNKSLYSTAAIVIIIIIMATIAVIYNSFQISVMERMKQFGLLRAVGATPPQIRKIVLREASIISAVGIPLGLLGGIFAMFVVSKVFSIMSNTLFGNLKIVIPYYVLIISALVGLAAVYISAFIPASSAGKVTPLAAISSRAYISKEKINRNRGRVLKKFLNVESIMAFKNIKRNRKKFRVTVFSMVISIALFIFFSSFVIMTQNFTGNQSESDKIHFQVIGIIDKSGDSSLKTDIIDKIKKNNFVNKVYVSYGTYSSNIFIHNDKRNSYIVKNAPEMYKKVSFRNQVMNSMDTIIDIYDGDKISSIKSYVKNGKIDTDYMKQENGVIIVKNNVITLNKKYYNGAINNLKVGDSFYINKNMIYKGMADEDYIEESNDSNLTNYNMVKIKVAAVVENAPYYFYNGDNRAFHIIMTKDVMKNITGKDIDKLPIKIADIRLKNEKDEDKFNEFLQPLCDSNGVKLMDIVKMNQSSRASSLQLLVLMYGFIAVISLIGAVNIINTITTNLILRRKEIASLSALGMTYKNIRLMILTEGILYGVYGAFYGGIVGSLLSYGLSSSMRKIMDFKWAIPWNLIFTSAAAAIFIGIISVIRPLSRIKKENIIDVIREED</sequence>
<dbReference type="PANTHER" id="PTHR30572">
    <property type="entry name" value="MEMBRANE COMPONENT OF TRANSPORTER-RELATED"/>
    <property type="match status" value="1"/>
</dbReference>
<accession>A0ABW8SR10</accession>
<evidence type="ECO:0000256" key="4">
    <source>
        <dbReference type="ARBA" id="ARBA00022989"/>
    </source>
</evidence>
<evidence type="ECO:0000256" key="1">
    <source>
        <dbReference type="ARBA" id="ARBA00004651"/>
    </source>
</evidence>
<dbReference type="Pfam" id="PF12704">
    <property type="entry name" value="MacB_PCD"/>
    <property type="match status" value="1"/>
</dbReference>
<feature type="transmembrane region" description="Helical" evidence="7">
    <location>
        <begin position="808"/>
        <end position="827"/>
    </location>
</feature>
<evidence type="ECO:0000256" key="2">
    <source>
        <dbReference type="ARBA" id="ARBA00022475"/>
    </source>
</evidence>
<proteinExistence type="inferred from homology"/>
<evidence type="ECO:0000256" key="7">
    <source>
        <dbReference type="SAM" id="Phobius"/>
    </source>
</evidence>
<dbReference type="PANTHER" id="PTHR30572:SF4">
    <property type="entry name" value="ABC TRANSPORTER PERMEASE YTRF"/>
    <property type="match status" value="1"/>
</dbReference>
<feature type="domain" description="ABC3 transporter permease C-terminal" evidence="8">
    <location>
        <begin position="722"/>
        <end position="838"/>
    </location>
</feature>
<evidence type="ECO:0000313" key="11">
    <source>
        <dbReference type="Proteomes" id="UP001623660"/>
    </source>
</evidence>
<dbReference type="RefSeq" id="WP_406793706.1">
    <property type="nucleotide sequence ID" value="NZ_JBJHZX010000033.1"/>
</dbReference>
<feature type="transmembrane region" description="Helical" evidence="7">
    <location>
        <begin position="764"/>
        <end position="788"/>
    </location>
</feature>
<feature type="transmembrane region" description="Helical" evidence="7">
    <location>
        <begin position="338"/>
        <end position="360"/>
    </location>
</feature>
<protein>
    <submittedName>
        <fullName evidence="10">ABC transporter permease</fullName>
    </submittedName>
</protein>
<keyword evidence="3 7" id="KW-0812">Transmembrane</keyword>
<keyword evidence="5 7" id="KW-0472">Membrane</keyword>
<evidence type="ECO:0000313" key="10">
    <source>
        <dbReference type="EMBL" id="MFL0197601.1"/>
    </source>
</evidence>
<keyword evidence="2" id="KW-1003">Cell membrane</keyword>
<feature type="transmembrane region" description="Helical" evidence="7">
    <location>
        <begin position="242"/>
        <end position="265"/>
    </location>
</feature>
<comment type="similarity">
    <text evidence="6">Belongs to the ABC-4 integral membrane protein family.</text>
</comment>
<comment type="caution">
    <text evidence="10">The sequence shown here is derived from an EMBL/GenBank/DDBJ whole genome shotgun (WGS) entry which is preliminary data.</text>
</comment>
<comment type="subcellular location">
    <subcellularLocation>
        <location evidence="1">Cell membrane</location>
        <topology evidence="1">Multi-pass membrane protein</topology>
    </subcellularLocation>
</comment>
<evidence type="ECO:0000259" key="8">
    <source>
        <dbReference type="Pfam" id="PF02687"/>
    </source>
</evidence>
<keyword evidence="4 7" id="KW-1133">Transmembrane helix</keyword>
<feature type="domain" description="ABC3 transporter permease C-terminal" evidence="8">
    <location>
        <begin position="248"/>
        <end position="369"/>
    </location>
</feature>
<organism evidence="10 11">
    <name type="scientific">Candidatus Clostridium eludens</name>
    <dbReference type="NCBI Taxonomy" id="3381663"/>
    <lineage>
        <taxon>Bacteria</taxon>
        <taxon>Bacillati</taxon>
        <taxon>Bacillota</taxon>
        <taxon>Clostridia</taxon>
        <taxon>Eubacteriales</taxon>
        <taxon>Clostridiaceae</taxon>
        <taxon>Clostridium</taxon>
    </lineage>
</organism>
<dbReference type="EMBL" id="JBJHZX010000033">
    <property type="protein sequence ID" value="MFL0197601.1"/>
    <property type="molecule type" value="Genomic_DNA"/>
</dbReference>
<feature type="transmembrane region" description="Helical" evidence="7">
    <location>
        <begin position="21"/>
        <end position="40"/>
    </location>
</feature>
<feature type="transmembrane region" description="Helical" evidence="7">
    <location>
        <begin position="415"/>
        <end position="438"/>
    </location>
</feature>